<dbReference type="AlphaFoldDB" id="A0A6C2UDJ4"/>
<protein>
    <recommendedName>
        <fullName evidence="1">Uroporphyrinogen decarboxylase (URO-D) domain-containing protein</fullName>
    </recommendedName>
</protein>
<dbReference type="SUPFAM" id="SSF51726">
    <property type="entry name" value="UROD/MetE-like"/>
    <property type="match status" value="1"/>
</dbReference>
<evidence type="ECO:0000313" key="3">
    <source>
        <dbReference type="Proteomes" id="UP000346198"/>
    </source>
</evidence>
<dbReference type="RefSeq" id="WP_136059710.1">
    <property type="nucleotide sequence ID" value="NZ_CAAHFH010000001.1"/>
</dbReference>
<keyword evidence="3" id="KW-1185">Reference proteome</keyword>
<sequence length="413" mass="46249">MTSRELVLAAINHQNTDQIPIDMGSNPSSGISAMGYNKLKKALGIEGGHTRIYDVVQQLAQPEDDVLNALGCDVLDVGRTFNTSDDDWYDFTMLDGSTAQYPKWFQPLERPDGANEVEVDGIVIARRPPDGAFYDQTYFPYEDDYPADYSGLPKAMNMVLWQNLAHSPWDNAADPDFWTKLRENTLRLRESTDKALMVVCGCNLFEWGTFLRKLDNFLMDLLAEPEKVEGLLDALMAMHLQTLEKVCNAVGDCCDILRFGDDLGTTGGLFMPPDTYRELFKPRHTQLNAFVHENSQMKTFLHSCGSIYRIMPDLIEAGYDIINPVQTNCFEMEPEKLKAEFGSDITFWGGGCDTASILNKATPEEVRKHVLERCKIFAPGGGFIFNTIHNILPEVPAENVIAAFGAVKEFNGK</sequence>
<dbReference type="InterPro" id="IPR038071">
    <property type="entry name" value="UROD/MetE-like_sf"/>
</dbReference>
<dbReference type="Proteomes" id="UP000346198">
    <property type="component" value="Unassembled WGS sequence"/>
</dbReference>
<evidence type="ECO:0000313" key="2">
    <source>
        <dbReference type="EMBL" id="VGO18205.1"/>
    </source>
</evidence>
<dbReference type="EMBL" id="CAAHFH010000001">
    <property type="protein sequence ID" value="VGO18205.1"/>
    <property type="molecule type" value="Genomic_DNA"/>
</dbReference>
<dbReference type="GO" id="GO:0006779">
    <property type="term" value="P:porphyrin-containing compound biosynthetic process"/>
    <property type="evidence" value="ECO:0007669"/>
    <property type="project" value="InterPro"/>
</dbReference>
<evidence type="ECO:0000259" key="1">
    <source>
        <dbReference type="Pfam" id="PF01208"/>
    </source>
</evidence>
<dbReference type="GO" id="GO:0004853">
    <property type="term" value="F:uroporphyrinogen decarboxylase activity"/>
    <property type="evidence" value="ECO:0007669"/>
    <property type="project" value="InterPro"/>
</dbReference>
<feature type="domain" description="Uroporphyrinogen decarboxylase (URO-D)" evidence="1">
    <location>
        <begin position="212"/>
        <end position="409"/>
    </location>
</feature>
<reference evidence="2 3" key="1">
    <citation type="submission" date="2019-04" db="EMBL/GenBank/DDBJ databases">
        <authorList>
            <person name="Van Vliet M D."/>
        </authorList>
    </citation>
    <scope>NUCLEOTIDE SEQUENCE [LARGE SCALE GENOMIC DNA]</scope>
    <source>
        <strain evidence="2 3">F21</strain>
    </source>
</reference>
<accession>A0A6C2UDJ4</accession>
<dbReference type="Gene3D" id="3.20.20.210">
    <property type="match status" value="1"/>
</dbReference>
<name>A0A6C2UDJ4_9BACT</name>
<gene>
    <name evidence="2" type="ORF">SCARR_00256</name>
</gene>
<dbReference type="PANTHER" id="PTHR47099">
    <property type="entry name" value="METHYLCOBAMIDE:COM METHYLTRANSFERASE MTBA"/>
    <property type="match status" value="1"/>
</dbReference>
<organism evidence="2 3">
    <name type="scientific">Pontiella sulfatireligans</name>
    <dbReference type="NCBI Taxonomy" id="2750658"/>
    <lineage>
        <taxon>Bacteria</taxon>
        <taxon>Pseudomonadati</taxon>
        <taxon>Kiritimatiellota</taxon>
        <taxon>Kiritimatiellia</taxon>
        <taxon>Kiritimatiellales</taxon>
        <taxon>Pontiellaceae</taxon>
        <taxon>Pontiella</taxon>
    </lineage>
</organism>
<dbReference type="Pfam" id="PF01208">
    <property type="entry name" value="URO-D"/>
    <property type="match status" value="1"/>
</dbReference>
<proteinExistence type="predicted"/>
<dbReference type="InterPro" id="IPR052024">
    <property type="entry name" value="Methanogen_methyltrans"/>
</dbReference>
<dbReference type="PANTHER" id="PTHR47099:SF1">
    <property type="entry name" value="METHYLCOBAMIDE:COM METHYLTRANSFERASE MTBA"/>
    <property type="match status" value="1"/>
</dbReference>
<dbReference type="InterPro" id="IPR000257">
    <property type="entry name" value="Uroporphyrinogen_deCOase"/>
</dbReference>